<evidence type="ECO:0000313" key="5">
    <source>
        <dbReference type="Proteomes" id="UP000003836"/>
    </source>
</evidence>
<dbReference type="Pfam" id="PF13505">
    <property type="entry name" value="OMP_b-brl"/>
    <property type="match status" value="1"/>
</dbReference>
<dbReference type="Gene3D" id="2.40.160.20">
    <property type="match status" value="1"/>
</dbReference>
<evidence type="ECO:0000259" key="3">
    <source>
        <dbReference type="Pfam" id="PF13505"/>
    </source>
</evidence>
<comment type="caution">
    <text evidence="4">The sequence shown here is derived from an EMBL/GenBank/DDBJ whole genome shotgun (WGS) entry which is preliminary data.</text>
</comment>
<dbReference type="Proteomes" id="UP000003836">
    <property type="component" value="Unassembled WGS sequence"/>
</dbReference>
<keyword evidence="1 2" id="KW-0732">Signal</keyword>
<reference evidence="4 5" key="1">
    <citation type="journal article" date="2012" name="Int. J. Syst. Evol. Microbiol.">
        <title>Vibrio caribbeanicus sp. nov., isolated from the marine sponge Scleritoderma cyanea.</title>
        <authorList>
            <person name="Hoffmann M."/>
            <person name="Monday S.R."/>
            <person name="Allard M.W."/>
            <person name="Strain E.A."/>
            <person name="Whittaker P."/>
            <person name="Naum M."/>
            <person name="McCarthy P.J."/>
            <person name="Lopez J.V."/>
            <person name="Fischer M."/>
            <person name="Brown E.W."/>
        </authorList>
    </citation>
    <scope>NUCLEOTIDE SEQUENCE [LARGE SCALE GENOMIC DNA]</scope>
    <source>
        <strain evidence="4 5">ATCC 19109</strain>
    </source>
</reference>
<dbReference type="EMBL" id="AFWI01000177">
    <property type="protein sequence ID" value="EGU50715.1"/>
    <property type="molecule type" value="Genomic_DNA"/>
</dbReference>
<proteinExistence type="predicted"/>
<feature type="signal peptide" evidence="2">
    <location>
        <begin position="1"/>
        <end position="32"/>
    </location>
</feature>
<protein>
    <recommendedName>
        <fullName evidence="3">Outer membrane protein beta-barrel domain-containing protein</fullName>
    </recommendedName>
</protein>
<feature type="chain" id="PRO_5046414897" description="Outer membrane protein beta-barrel domain-containing protein" evidence="2">
    <location>
        <begin position="33"/>
        <end position="220"/>
    </location>
</feature>
<keyword evidence="5" id="KW-1185">Reference proteome</keyword>
<dbReference type="InterPro" id="IPR027385">
    <property type="entry name" value="Beta-barrel_OMP"/>
</dbReference>
<sequence>MSTRYLTKLRSTMRKHLLIAATAAVVSLPTFANSPYIAVELAGGKYSTSAADAESKTVVDKLDNAGSFAIKGGSYLTENVRVYGYLQYNGESELSIIDTEENAQVKFQLDGYQFGAGSDYVYHIDKSFYVLAGGSLGYYNSELETKVTPAMGLSASTTSKNSGLTYGLNTGLGYMFTDHFGMEAGYRFNYFTGNEHKVDDEVLGKFKSSNQGYINATYKF</sequence>
<accession>A0ABN0DCD0</accession>
<evidence type="ECO:0000313" key="4">
    <source>
        <dbReference type="EMBL" id="EGU50715.1"/>
    </source>
</evidence>
<gene>
    <name evidence="4" type="ORF">VITU9109_03247</name>
</gene>
<organism evidence="4 5">
    <name type="scientific">Vibrio tubiashii ATCC 19109</name>
    <dbReference type="NCBI Taxonomy" id="1051646"/>
    <lineage>
        <taxon>Bacteria</taxon>
        <taxon>Pseudomonadati</taxon>
        <taxon>Pseudomonadota</taxon>
        <taxon>Gammaproteobacteria</taxon>
        <taxon>Vibrionales</taxon>
        <taxon>Vibrionaceae</taxon>
        <taxon>Vibrio</taxon>
        <taxon>Vibrio oreintalis group</taxon>
    </lineage>
</organism>
<feature type="domain" description="Outer membrane protein beta-barrel" evidence="3">
    <location>
        <begin position="19"/>
        <end position="197"/>
    </location>
</feature>
<evidence type="ECO:0000256" key="2">
    <source>
        <dbReference type="SAM" id="SignalP"/>
    </source>
</evidence>
<dbReference type="SUPFAM" id="SSF56925">
    <property type="entry name" value="OMPA-like"/>
    <property type="match status" value="1"/>
</dbReference>
<name>A0ABN0DCD0_9VIBR</name>
<evidence type="ECO:0000256" key="1">
    <source>
        <dbReference type="ARBA" id="ARBA00022729"/>
    </source>
</evidence>
<dbReference type="InterPro" id="IPR011250">
    <property type="entry name" value="OMP/PagP_B-barrel"/>
</dbReference>